<dbReference type="Proteomes" id="UP000219565">
    <property type="component" value="Unassembled WGS sequence"/>
</dbReference>
<keyword evidence="2" id="KW-1185">Reference proteome</keyword>
<dbReference type="EMBL" id="OBEG01000002">
    <property type="protein sequence ID" value="SNY81189.1"/>
    <property type="molecule type" value="Genomic_DNA"/>
</dbReference>
<sequence length="123" mass="13592">MSIVLNHTIVRAADKAAATTFFAELMGLTVGAPTGPFLPVRLNADLTFDFDDRGAVTPQHFGFLVDDERFDAVLSRLQRWPDVRYGSGPERGWDRRINRLAGGRGVYVLAPDGHSYELFTAVP</sequence>
<evidence type="ECO:0000313" key="1">
    <source>
        <dbReference type="EMBL" id="SNY81189.1"/>
    </source>
</evidence>
<dbReference type="CDD" id="cd08351">
    <property type="entry name" value="ChaP_like"/>
    <property type="match status" value="1"/>
</dbReference>
<reference evidence="1 2" key="1">
    <citation type="submission" date="2017-09" db="EMBL/GenBank/DDBJ databases">
        <authorList>
            <person name="Ehlers B."/>
            <person name="Leendertz F.H."/>
        </authorList>
    </citation>
    <scope>NUCLEOTIDE SEQUENCE [LARGE SCALE GENOMIC DNA]</scope>
    <source>
        <strain evidence="1 2">DSM 45537</strain>
    </source>
</reference>
<dbReference type="Gene3D" id="3.10.180.10">
    <property type="entry name" value="2,3-Dihydroxybiphenyl 1,2-Dioxygenase, domain 1"/>
    <property type="match status" value="1"/>
</dbReference>
<dbReference type="OrthoDB" id="9810341at2"/>
<proteinExistence type="predicted"/>
<dbReference type="SUPFAM" id="SSF54593">
    <property type="entry name" value="Glyoxalase/Bleomycin resistance protein/Dihydroxybiphenyl dioxygenase"/>
    <property type="match status" value="1"/>
</dbReference>
<accession>A0A285L8A8</accession>
<organism evidence="1 2">
    <name type="scientific">Nocardia amikacinitolerans</name>
    <dbReference type="NCBI Taxonomy" id="756689"/>
    <lineage>
        <taxon>Bacteria</taxon>
        <taxon>Bacillati</taxon>
        <taxon>Actinomycetota</taxon>
        <taxon>Actinomycetes</taxon>
        <taxon>Mycobacteriales</taxon>
        <taxon>Nocardiaceae</taxon>
        <taxon>Nocardia</taxon>
    </lineage>
</organism>
<gene>
    <name evidence="1" type="ORF">SAMN04244553_2772</name>
</gene>
<dbReference type="AlphaFoldDB" id="A0A285L8A8"/>
<protein>
    <recommendedName>
        <fullName evidence="3">VOC domain-containing protein</fullName>
    </recommendedName>
</protein>
<dbReference type="STRING" id="1379680.GCA_001612615_06035"/>
<dbReference type="RefSeq" id="WP_097245182.1">
    <property type="nucleotide sequence ID" value="NZ_OBEG01000002.1"/>
</dbReference>
<name>A0A285L8A8_9NOCA</name>
<evidence type="ECO:0000313" key="2">
    <source>
        <dbReference type="Proteomes" id="UP000219565"/>
    </source>
</evidence>
<dbReference type="InterPro" id="IPR029068">
    <property type="entry name" value="Glyas_Bleomycin-R_OHBP_Dase"/>
</dbReference>
<evidence type="ECO:0008006" key="3">
    <source>
        <dbReference type="Google" id="ProtNLM"/>
    </source>
</evidence>